<evidence type="ECO:0000313" key="11">
    <source>
        <dbReference type="EMBL" id="AHK18554.1"/>
    </source>
</evidence>
<dbReference type="GO" id="GO:0006935">
    <property type="term" value="P:chemotaxis"/>
    <property type="evidence" value="ECO:0007669"/>
    <property type="project" value="UniProtKB-KW"/>
</dbReference>
<evidence type="ECO:0000256" key="9">
    <source>
        <dbReference type="ARBA" id="ARBA00023136"/>
    </source>
</evidence>
<accession>A0A0T9RJJ6</accession>
<keyword evidence="12" id="KW-0282">Flagellum</keyword>
<keyword evidence="8" id="KW-1133">Transmembrane helix</keyword>
<keyword evidence="10" id="KW-0997">Cell inner membrane</keyword>
<keyword evidence="5 10" id="KW-0145">Chemotaxis</keyword>
<comment type="function">
    <text evidence="1 10">Controls the rotational direction of flagella during chemotaxis.</text>
</comment>
<evidence type="ECO:0000256" key="8">
    <source>
        <dbReference type="ARBA" id="ARBA00022989"/>
    </source>
</evidence>
<dbReference type="Proteomes" id="UP000019439">
    <property type="component" value="Chromosome"/>
</dbReference>
<comment type="similarity">
    <text evidence="3 10">Belongs to the FliL family.</text>
</comment>
<dbReference type="KEGG" id="ysi:BF17_03755"/>
<evidence type="ECO:0000256" key="3">
    <source>
        <dbReference type="ARBA" id="ARBA00008281"/>
    </source>
</evidence>
<keyword evidence="6" id="KW-0812">Transmembrane</keyword>
<protein>
    <recommendedName>
        <fullName evidence="10">Flagellar protein FliL</fullName>
    </recommendedName>
</protein>
<name>A0A0T9RJJ6_9GAMM</name>
<keyword evidence="12" id="KW-0969">Cilium</keyword>
<keyword evidence="12" id="KW-0966">Cell projection</keyword>
<dbReference type="PATRIC" id="fig|367190.3.peg.684"/>
<dbReference type="EMBL" id="CP007230">
    <property type="protein sequence ID" value="AHK18554.1"/>
    <property type="molecule type" value="Genomic_DNA"/>
</dbReference>
<dbReference type="GO" id="GO:0009425">
    <property type="term" value="C:bacterial-type flagellum basal body"/>
    <property type="evidence" value="ECO:0007669"/>
    <property type="project" value="InterPro"/>
</dbReference>
<evidence type="ECO:0000256" key="2">
    <source>
        <dbReference type="ARBA" id="ARBA00004162"/>
    </source>
</evidence>
<gene>
    <name evidence="11" type="ORF">BF17_03755</name>
    <name evidence="12" type="ORF">ERS008667_04026</name>
</gene>
<evidence type="ECO:0000313" key="12">
    <source>
        <dbReference type="EMBL" id="CNI66734.1"/>
    </source>
</evidence>
<keyword evidence="4" id="KW-1003">Cell membrane</keyword>
<sequence>MKTKKKAFSMKMRVFLLLISGVIAVLLFSRETIFKKMGYQPATVSHSFIRGNKAVQFVEIKNMVITLKDNNTERYLQLELGMATGDDKDIKNVIAMVPVIQATTVNLLSNMDYQAVRHTSILDLRRQLMNEYKQDFAELNVPMPFDDVVISRMVFQ</sequence>
<dbReference type="InterPro" id="IPR005503">
    <property type="entry name" value="FliL"/>
</dbReference>
<organism evidence="12 14">
    <name type="scientific">Yersinia similis</name>
    <dbReference type="NCBI Taxonomy" id="367190"/>
    <lineage>
        <taxon>Bacteria</taxon>
        <taxon>Pseudomonadati</taxon>
        <taxon>Pseudomonadota</taxon>
        <taxon>Gammaproteobacteria</taxon>
        <taxon>Enterobacterales</taxon>
        <taxon>Yersiniaceae</taxon>
        <taxon>Yersinia</taxon>
    </lineage>
</organism>
<keyword evidence="13" id="KW-1185">Reference proteome</keyword>
<evidence type="ECO:0000256" key="10">
    <source>
        <dbReference type="RuleBase" id="RU364125"/>
    </source>
</evidence>
<comment type="subcellular location">
    <subcellularLocation>
        <location evidence="10">Cell inner membrane</location>
    </subcellularLocation>
    <subcellularLocation>
        <location evidence="2">Cell membrane</location>
        <topology evidence="2">Single-pass membrane protein</topology>
    </subcellularLocation>
</comment>
<reference evidence="11 13" key="1">
    <citation type="journal article" date="2014" name="Genome Announc.">
        <title>Genome Sequence of Yersinia similis Y228T, a Member of the Yersinia pseudotuberculosis Complex.</title>
        <authorList>
            <person name="Sprague L.D."/>
            <person name="Neubauer H."/>
        </authorList>
    </citation>
    <scope>NUCLEOTIDE SEQUENCE [LARGE SCALE GENOMIC DNA]</scope>
    <source>
        <strain evidence="11 13">228</strain>
    </source>
</reference>
<reference evidence="12 14" key="2">
    <citation type="submission" date="2015-03" db="EMBL/GenBank/DDBJ databases">
        <authorList>
            <person name="Murphy D."/>
        </authorList>
    </citation>
    <scope>NUCLEOTIDE SEQUENCE [LARGE SCALE GENOMIC DNA]</scope>
    <source>
        <strain evidence="12 14">Y233</strain>
    </source>
</reference>
<evidence type="ECO:0000313" key="13">
    <source>
        <dbReference type="Proteomes" id="UP000019439"/>
    </source>
</evidence>
<dbReference type="GO" id="GO:0005886">
    <property type="term" value="C:plasma membrane"/>
    <property type="evidence" value="ECO:0007669"/>
    <property type="project" value="UniProtKB-SubCell"/>
</dbReference>
<evidence type="ECO:0000256" key="1">
    <source>
        <dbReference type="ARBA" id="ARBA00002254"/>
    </source>
</evidence>
<dbReference type="GeneID" id="96662761"/>
<dbReference type="RefSeq" id="WP_025381358.1">
    <property type="nucleotide sequence ID" value="NZ_CABIIH010000299.1"/>
</dbReference>
<proteinExistence type="inferred from homology"/>
<keyword evidence="9 10" id="KW-0472">Membrane</keyword>
<dbReference type="Pfam" id="PF03748">
    <property type="entry name" value="FliL"/>
    <property type="match status" value="1"/>
</dbReference>
<dbReference type="Proteomes" id="UP000038204">
    <property type="component" value="Unassembled WGS sequence"/>
</dbReference>
<dbReference type="GO" id="GO:0071973">
    <property type="term" value="P:bacterial-type flagellum-dependent cell motility"/>
    <property type="evidence" value="ECO:0007669"/>
    <property type="project" value="InterPro"/>
</dbReference>
<evidence type="ECO:0000256" key="5">
    <source>
        <dbReference type="ARBA" id="ARBA00022500"/>
    </source>
</evidence>
<keyword evidence="7 10" id="KW-0283">Flagellar rotation</keyword>
<evidence type="ECO:0000256" key="6">
    <source>
        <dbReference type="ARBA" id="ARBA00022692"/>
    </source>
</evidence>
<evidence type="ECO:0000256" key="7">
    <source>
        <dbReference type="ARBA" id="ARBA00022779"/>
    </source>
</evidence>
<dbReference type="EMBL" id="CQBK01000046">
    <property type="protein sequence ID" value="CNI66734.1"/>
    <property type="molecule type" value="Genomic_DNA"/>
</dbReference>
<evidence type="ECO:0000313" key="14">
    <source>
        <dbReference type="Proteomes" id="UP000038204"/>
    </source>
</evidence>
<evidence type="ECO:0000256" key="4">
    <source>
        <dbReference type="ARBA" id="ARBA00022475"/>
    </source>
</evidence>
<dbReference type="AlphaFoldDB" id="A0A0T9RJJ6"/>